<evidence type="ECO:0000313" key="1">
    <source>
        <dbReference type="EMBL" id="PPS22915.1"/>
    </source>
</evidence>
<sequence>MNAKIDYNTANVVFPINTTNGEINVFLPPINREEIKSNALVLGRFAEYTEKINNLVLLTDYDIYIDEIIEHQAENKYNINDPKYKKYIDDSKLKITAMLERSIASGYYFENNEVKSLNGIDSEAKEIIKASLLFFIVTLRYIKPRITIEEWEERIKQVGITFTLLNATEWKNTFMTQSQTQETSEQ</sequence>
<proteinExistence type="predicted"/>
<reference evidence="1 2" key="1">
    <citation type="submission" date="2014-04" db="EMBL/GenBank/DDBJ databases">
        <title>Whole genome sequence of 'Brachyspira hampsonii' D13-03603F2.</title>
        <authorList>
            <person name="Patterson A.H."/>
            <person name="Chaban B."/>
            <person name="Fernando C."/>
            <person name="Harding J.C."/>
            <person name="Hill J.E."/>
        </authorList>
    </citation>
    <scope>NUCLEOTIDE SEQUENCE [LARGE SCALE GENOMIC DNA]</scope>
    <source>
        <strain evidence="1 2">D13-03603F2</strain>
    </source>
</reference>
<dbReference type="EMBL" id="JJMJ01000031">
    <property type="protein sequence ID" value="PPS22915.1"/>
    <property type="molecule type" value="Genomic_DNA"/>
</dbReference>
<accession>A0ABX5B6K8</accession>
<evidence type="ECO:0000313" key="2">
    <source>
        <dbReference type="Proteomes" id="UP000238924"/>
    </source>
</evidence>
<organism evidence="1 2">
    <name type="scientific">Brachyspira murdochii</name>
    <dbReference type="NCBI Taxonomy" id="84378"/>
    <lineage>
        <taxon>Bacteria</taxon>
        <taxon>Pseudomonadati</taxon>
        <taxon>Spirochaetota</taxon>
        <taxon>Spirochaetia</taxon>
        <taxon>Brachyspirales</taxon>
        <taxon>Brachyspiraceae</taxon>
        <taxon>Brachyspira</taxon>
    </lineage>
</organism>
<keyword evidence="2" id="KW-1185">Reference proteome</keyword>
<name>A0ABX5B6K8_9SPIR</name>
<gene>
    <name evidence="1" type="ORF">DJ52_02070</name>
</gene>
<protein>
    <submittedName>
        <fullName evidence="1">Uncharacterized protein</fullName>
    </submittedName>
</protein>
<dbReference type="Proteomes" id="UP000238924">
    <property type="component" value="Unassembled WGS sequence"/>
</dbReference>
<comment type="caution">
    <text evidence="1">The sequence shown here is derived from an EMBL/GenBank/DDBJ whole genome shotgun (WGS) entry which is preliminary data.</text>
</comment>
<dbReference type="RefSeq" id="WP_104617954.1">
    <property type="nucleotide sequence ID" value="NZ_JJMJ01000031.1"/>
</dbReference>